<feature type="transmembrane region" description="Helical" evidence="1">
    <location>
        <begin position="132"/>
        <end position="153"/>
    </location>
</feature>
<feature type="transmembrane region" description="Helical" evidence="1">
    <location>
        <begin position="81"/>
        <end position="102"/>
    </location>
</feature>
<accession>F8PA24</accession>
<dbReference type="OrthoDB" id="341353at2759"/>
<keyword evidence="1" id="KW-0812">Transmembrane</keyword>
<feature type="transmembrane region" description="Helical" evidence="1">
    <location>
        <begin position="42"/>
        <end position="61"/>
    </location>
</feature>
<evidence type="ECO:0000256" key="1">
    <source>
        <dbReference type="SAM" id="Phobius"/>
    </source>
</evidence>
<sequence>MPSLFDAAALPGYRSLVISLLGLIVSYHLLSPLYTTAKQRSWILTAISSSVMTLASLPLFWDYVSSLGDVRAIRTLDAWTYPASRFFQAYLISDLLLGTVYYRSKVNLLTGWIHHTIYVFIVEYAIRKSWTHIFCLCAAMELPTFVLAIASLHSRFRSDILFAGCFLFTRIIFHIALCISYFVPANREVITNGSFMPSILLTLIFPLHAFWFYGCLKGFVKRATVKHVPRVVRSQITSDANTPGTASVSPHPSRLWVLPRRRGVLRHALRNLRWEHFELRRAAGRLNEARRRIHATLPATERVYAFVGLQRRNYAGKALMEVQREGW</sequence>
<dbReference type="GeneID" id="18815793"/>
<dbReference type="GO" id="GO:0055088">
    <property type="term" value="P:lipid homeostasis"/>
    <property type="evidence" value="ECO:0007669"/>
    <property type="project" value="TreeGrafter"/>
</dbReference>
<dbReference type="RefSeq" id="XP_007323457.1">
    <property type="nucleotide sequence ID" value="XM_007323395.1"/>
</dbReference>
<keyword evidence="1" id="KW-1133">Transmembrane helix</keyword>
<feature type="transmembrane region" description="Helical" evidence="1">
    <location>
        <begin position="160"/>
        <end position="183"/>
    </location>
</feature>
<dbReference type="KEGG" id="sla:SERLADRAFT_442823"/>
<dbReference type="Proteomes" id="UP000008064">
    <property type="component" value="Unassembled WGS sequence"/>
</dbReference>
<evidence type="ECO:0008006" key="3">
    <source>
        <dbReference type="Google" id="ProtNLM"/>
    </source>
</evidence>
<reference evidence="2" key="1">
    <citation type="submission" date="2011-04" db="EMBL/GenBank/DDBJ databases">
        <title>Evolution of plant cell wall degrading machinery underlies the functional diversity of forest fungi.</title>
        <authorList>
            <consortium name="US DOE Joint Genome Institute (JGI-PGF)"/>
            <person name="Eastwood D.C."/>
            <person name="Floudas D."/>
            <person name="Binder M."/>
            <person name="Majcherczyk A."/>
            <person name="Schneider P."/>
            <person name="Aerts A."/>
            <person name="Asiegbu F.O."/>
            <person name="Baker S.E."/>
            <person name="Barry K."/>
            <person name="Bendiksby M."/>
            <person name="Blumentritt M."/>
            <person name="Coutinho P.M."/>
            <person name="Cullen D."/>
            <person name="Cullen D."/>
            <person name="Gathman A."/>
            <person name="Goodell B."/>
            <person name="Henrissat B."/>
            <person name="Ihrmark K."/>
            <person name="Kauserud H."/>
            <person name="Kohler A."/>
            <person name="LaButti K."/>
            <person name="Lapidus A."/>
            <person name="Lavin J.L."/>
            <person name="Lee Y.-H."/>
            <person name="Lindquist E."/>
            <person name="Lilly W."/>
            <person name="Lucas S."/>
            <person name="Morin E."/>
            <person name="Murat C."/>
            <person name="Oguiza J.A."/>
            <person name="Park J."/>
            <person name="Pisabarro A.G."/>
            <person name="Riley R."/>
            <person name="Rosling A."/>
            <person name="Salamov A."/>
            <person name="Schmidt O."/>
            <person name="Schmutz J."/>
            <person name="Skrede I."/>
            <person name="Stenlid J."/>
            <person name="Wiebenga A."/>
            <person name="Xie X."/>
            <person name="Kues U."/>
            <person name="Hibbett D.S."/>
            <person name="Hoffmeister D."/>
            <person name="Hogberg N."/>
            <person name="Martin F."/>
            <person name="Grigoriev I.V."/>
            <person name="Watkinson S.C."/>
        </authorList>
    </citation>
    <scope>NUCLEOTIDE SEQUENCE</scope>
    <source>
        <strain evidence="2">S7.9</strain>
    </source>
</reference>
<dbReference type="GO" id="GO:0005783">
    <property type="term" value="C:endoplasmic reticulum"/>
    <property type="evidence" value="ECO:0007669"/>
    <property type="project" value="TreeGrafter"/>
</dbReference>
<dbReference type="HOGENOM" id="CLU_050079_0_0_1"/>
<dbReference type="InterPro" id="IPR050846">
    <property type="entry name" value="TLCD"/>
</dbReference>
<keyword evidence="1" id="KW-0472">Membrane</keyword>
<protein>
    <recommendedName>
        <fullName evidence="3">TLC domain-containing protein</fullName>
    </recommendedName>
</protein>
<name>F8PA24_SERL9</name>
<feature type="transmembrane region" description="Helical" evidence="1">
    <location>
        <begin position="109"/>
        <end position="126"/>
    </location>
</feature>
<dbReference type="AlphaFoldDB" id="F8PA24"/>
<organism>
    <name type="scientific">Serpula lacrymans var. lacrymans (strain S7.9)</name>
    <name type="common">Dry rot fungus</name>
    <dbReference type="NCBI Taxonomy" id="578457"/>
    <lineage>
        <taxon>Eukaryota</taxon>
        <taxon>Fungi</taxon>
        <taxon>Dikarya</taxon>
        <taxon>Basidiomycota</taxon>
        <taxon>Agaricomycotina</taxon>
        <taxon>Agaricomycetes</taxon>
        <taxon>Agaricomycetidae</taxon>
        <taxon>Boletales</taxon>
        <taxon>Coniophorineae</taxon>
        <taxon>Serpulaceae</taxon>
        <taxon>Serpula</taxon>
    </lineage>
</organism>
<proteinExistence type="predicted"/>
<dbReference type="EMBL" id="GL945442">
    <property type="protein sequence ID" value="EGO20022.1"/>
    <property type="molecule type" value="Genomic_DNA"/>
</dbReference>
<feature type="transmembrane region" description="Helical" evidence="1">
    <location>
        <begin position="195"/>
        <end position="216"/>
    </location>
</feature>
<feature type="transmembrane region" description="Helical" evidence="1">
    <location>
        <begin position="12"/>
        <end position="30"/>
    </location>
</feature>
<gene>
    <name evidence="2" type="ORF">SERLADRAFT_442823</name>
</gene>
<dbReference type="PANTHER" id="PTHR13439:SF72">
    <property type="entry name" value="TLC DOMAIN-CONTAINING PROTEIN"/>
    <property type="match status" value="1"/>
</dbReference>
<dbReference type="PANTHER" id="PTHR13439">
    <property type="entry name" value="CT120 PROTEIN"/>
    <property type="match status" value="1"/>
</dbReference>
<evidence type="ECO:0000313" key="2">
    <source>
        <dbReference type="EMBL" id="EGO20022.1"/>
    </source>
</evidence>